<reference evidence="3 4" key="1">
    <citation type="submission" date="2022-11" db="EMBL/GenBank/DDBJ databases">
        <title>Genome Sequencing of Nocardia sp. ON39_IFM12276 and assembly.</title>
        <authorList>
            <person name="Shimojima M."/>
            <person name="Toyokawa M."/>
            <person name="Uesaka K."/>
        </authorList>
    </citation>
    <scope>NUCLEOTIDE SEQUENCE [LARGE SCALE GENOMIC DNA]</scope>
    <source>
        <strain evidence="3 4">IFM 12276</strain>
    </source>
</reference>
<dbReference type="Pfam" id="PF00665">
    <property type="entry name" value="rve"/>
    <property type="match status" value="1"/>
</dbReference>
<feature type="domain" description="Integrase catalytic" evidence="2">
    <location>
        <begin position="35"/>
        <end position="89"/>
    </location>
</feature>
<feature type="region of interest" description="Disordered" evidence="1">
    <location>
        <begin position="1"/>
        <end position="28"/>
    </location>
</feature>
<dbReference type="Proteomes" id="UP001317870">
    <property type="component" value="Chromosome"/>
</dbReference>
<evidence type="ECO:0000313" key="3">
    <source>
        <dbReference type="EMBL" id="BDT99985.1"/>
    </source>
</evidence>
<dbReference type="InterPro" id="IPR012337">
    <property type="entry name" value="RNaseH-like_sf"/>
</dbReference>
<proteinExistence type="predicted"/>
<keyword evidence="4" id="KW-1185">Reference proteome</keyword>
<gene>
    <name evidence="3" type="ORF">IFM12276_30140</name>
</gene>
<evidence type="ECO:0000259" key="2">
    <source>
        <dbReference type="Pfam" id="PF00665"/>
    </source>
</evidence>
<dbReference type="SUPFAM" id="SSF53098">
    <property type="entry name" value="Ribonuclease H-like"/>
    <property type="match status" value="1"/>
</dbReference>
<evidence type="ECO:0000313" key="4">
    <source>
        <dbReference type="Proteomes" id="UP001317870"/>
    </source>
</evidence>
<evidence type="ECO:0000256" key="1">
    <source>
        <dbReference type="SAM" id="MobiDB-lite"/>
    </source>
</evidence>
<protein>
    <recommendedName>
        <fullName evidence="2">Integrase catalytic domain-containing protein</fullName>
    </recommendedName>
</protein>
<dbReference type="EMBL" id="AP026978">
    <property type="protein sequence ID" value="BDT99985.1"/>
    <property type="molecule type" value="Genomic_DNA"/>
</dbReference>
<organism evidence="3 4">
    <name type="scientific">Nocardia sputorum</name>
    <dbReference type="NCBI Taxonomy" id="2984338"/>
    <lineage>
        <taxon>Bacteria</taxon>
        <taxon>Bacillati</taxon>
        <taxon>Actinomycetota</taxon>
        <taxon>Actinomycetes</taxon>
        <taxon>Mycobacteriales</taxon>
        <taxon>Nocardiaceae</taxon>
        <taxon>Nocardia</taxon>
    </lineage>
</organism>
<sequence length="90" mass="10051">MKRSLERAPSEPTVEQETRFRVGQQRSSPVNCPQLSYPLVLEDCYSNRIVGYSINDRMTAALAVSVLRSAVALRVPAGTIVHSDRSSQFR</sequence>
<dbReference type="InterPro" id="IPR001584">
    <property type="entry name" value="Integrase_cat-core"/>
</dbReference>
<name>A0ABM8CY71_9NOCA</name>
<accession>A0ABM8CY71</accession>